<comment type="caution">
    <text evidence="2">The sequence shown here is derived from an EMBL/GenBank/DDBJ whole genome shotgun (WGS) entry which is preliminary data.</text>
</comment>
<reference evidence="2" key="1">
    <citation type="journal article" date="2004" name="Nature">
        <title>Genome duplication in the teleost fish Tetraodon nigroviridis reveals the early vertebrate proto-karyotype.</title>
        <authorList>
            <person name="Jaillon O."/>
            <person name="Aury J.-M."/>
            <person name="Brunet F."/>
            <person name="Petit J.-L."/>
            <person name="Stange-Thomann N."/>
            <person name="Mauceli E."/>
            <person name="Bouneau L."/>
            <person name="Fischer C."/>
            <person name="Ozouf-Costaz C."/>
            <person name="Bernot A."/>
            <person name="Nicaud S."/>
            <person name="Jaffe D."/>
            <person name="Fisher S."/>
            <person name="Lutfalla G."/>
            <person name="Dossat C."/>
            <person name="Segurens B."/>
            <person name="Dasilva C."/>
            <person name="Salanoubat M."/>
            <person name="Levy M."/>
            <person name="Boudet N."/>
            <person name="Castellano S."/>
            <person name="Anthouard V."/>
            <person name="Jubin C."/>
            <person name="Castelli V."/>
            <person name="Katinka M."/>
            <person name="Vacherie B."/>
            <person name="Biemont C."/>
            <person name="Skalli Z."/>
            <person name="Cattolico L."/>
            <person name="Poulain J."/>
            <person name="De Berardinis V."/>
            <person name="Cruaud C."/>
            <person name="Duprat S."/>
            <person name="Brottier P."/>
            <person name="Coutanceau J.-P."/>
            <person name="Gouzy J."/>
            <person name="Parra G."/>
            <person name="Lardier G."/>
            <person name="Chapple C."/>
            <person name="McKernan K.J."/>
            <person name="McEwan P."/>
            <person name="Bosak S."/>
            <person name="Kellis M."/>
            <person name="Volff J.-N."/>
            <person name="Guigo R."/>
            <person name="Zody M.C."/>
            <person name="Mesirov J."/>
            <person name="Lindblad-Toh K."/>
            <person name="Birren B."/>
            <person name="Nusbaum C."/>
            <person name="Kahn D."/>
            <person name="Robinson-Rechavi M."/>
            <person name="Laudet V."/>
            <person name="Schachter V."/>
            <person name="Quetier F."/>
            <person name="Saurin W."/>
            <person name="Scarpelli C."/>
            <person name="Wincker P."/>
            <person name="Lander E.S."/>
            <person name="Weissenbach J."/>
            <person name="Roest Crollius H."/>
        </authorList>
    </citation>
    <scope>NUCLEOTIDE SEQUENCE [LARGE SCALE GENOMIC DNA]</scope>
</reference>
<feature type="region of interest" description="Disordered" evidence="1">
    <location>
        <begin position="64"/>
        <end position="103"/>
    </location>
</feature>
<dbReference type="AlphaFoldDB" id="Q4SUI4"/>
<proteinExistence type="predicted"/>
<accession>Q4SUI4</accession>
<feature type="region of interest" description="Disordered" evidence="1">
    <location>
        <begin position="1"/>
        <end position="48"/>
    </location>
</feature>
<reference evidence="2" key="2">
    <citation type="submission" date="2004-02" db="EMBL/GenBank/DDBJ databases">
        <authorList>
            <consortium name="Genoscope"/>
            <consortium name="Whitehead Institute Centre for Genome Research"/>
        </authorList>
    </citation>
    <scope>NUCLEOTIDE SEQUENCE</scope>
</reference>
<evidence type="ECO:0000256" key="1">
    <source>
        <dbReference type="SAM" id="MobiDB-lite"/>
    </source>
</evidence>
<dbReference type="KEGG" id="tng:GSTEN00012447G001"/>
<feature type="non-terminal residue" evidence="2">
    <location>
        <position position="1"/>
    </location>
</feature>
<dbReference type="PANTHER" id="PTHR15607">
    <property type="entry name" value="SYNAPTONEMAL COMPLEX PROTEIN-RELATED"/>
    <property type="match status" value="1"/>
</dbReference>
<evidence type="ECO:0000313" key="2">
    <source>
        <dbReference type="EMBL" id="CAF95698.1"/>
    </source>
</evidence>
<dbReference type="OrthoDB" id="10256849at2759"/>
<sequence>SSKRKPKAPYICSAGKNHYSPKTRSVQSVSSPLSLISTGPNGAEGNRRVKKHLFSDTDTDFVTSEEKKVVGKPAMSRSQRPRRAAATTTKTYKEPETDDSQSESEVVLLSTASHVTSSNGVSCNWDLDEGDMDTDKEMEVPKAVLNSSELRKKFENRHVMTEVHNKQSLTAVQQHLTSLNTQLNKYRTGRLEKVLEVLLGEIDKLEEDETLLKTMEKDMT</sequence>
<dbReference type="EMBL" id="CAAE01013911">
    <property type="protein sequence ID" value="CAF95698.1"/>
    <property type="molecule type" value="Genomic_DNA"/>
</dbReference>
<dbReference type="GO" id="GO:0000779">
    <property type="term" value="C:condensed chromosome, centromeric region"/>
    <property type="evidence" value="ECO:0007669"/>
    <property type="project" value="TreeGrafter"/>
</dbReference>
<dbReference type="PANTHER" id="PTHR15607:SF18">
    <property type="entry name" value="SYNAPTONEMAL COMPLEX PROTEIN 2-LIKE ISOFORM X1"/>
    <property type="match status" value="1"/>
</dbReference>
<protein>
    <submittedName>
        <fullName evidence="2">(spotted green pufferfish) hypothetical protein</fullName>
    </submittedName>
</protein>
<organism evidence="2">
    <name type="scientific">Tetraodon nigroviridis</name>
    <name type="common">Spotted green pufferfish</name>
    <name type="synonym">Chelonodon nigroviridis</name>
    <dbReference type="NCBI Taxonomy" id="99883"/>
    <lineage>
        <taxon>Eukaryota</taxon>
        <taxon>Metazoa</taxon>
        <taxon>Chordata</taxon>
        <taxon>Craniata</taxon>
        <taxon>Vertebrata</taxon>
        <taxon>Euteleostomi</taxon>
        <taxon>Actinopterygii</taxon>
        <taxon>Neopterygii</taxon>
        <taxon>Teleostei</taxon>
        <taxon>Neoteleostei</taxon>
        <taxon>Acanthomorphata</taxon>
        <taxon>Eupercaria</taxon>
        <taxon>Tetraodontiformes</taxon>
        <taxon>Tetradontoidea</taxon>
        <taxon>Tetraodontidae</taxon>
        <taxon>Tetraodon</taxon>
    </lineage>
</organism>
<name>Q4SUI4_TETNG</name>
<dbReference type="GO" id="GO:0140013">
    <property type="term" value="P:meiotic nuclear division"/>
    <property type="evidence" value="ECO:0007669"/>
    <property type="project" value="TreeGrafter"/>
</dbReference>
<dbReference type="GO" id="GO:0000800">
    <property type="term" value="C:lateral element"/>
    <property type="evidence" value="ECO:0007669"/>
    <property type="project" value="TreeGrafter"/>
</dbReference>
<gene>
    <name evidence="2" type="ORF">GSTENG00012447001</name>
</gene>
<feature type="non-terminal residue" evidence="2">
    <location>
        <position position="220"/>
    </location>
</feature>
<feature type="compositionally biased region" description="Polar residues" evidence="1">
    <location>
        <begin position="20"/>
        <end position="40"/>
    </location>
</feature>
<dbReference type="InterPro" id="IPR024835">
    <property type="entry name" value="SYCP2-like"/>
</dbReference>